<sequence length="147" mass="16560">MMLCVLFSLFFSQFSGKTKSLSNIVANDKKIHTTFLVDSVSQYILIDKGYQAKSSSVSIRILDSGSGSSQVAFYGFTDKKKNALWSVLTDKDGLAKITYYSKNNKQVAYLVVWFIGYWPAYIPASELKDRDVEITVKLKINVTSFTH</sequence>
<protein>
    <submittedName>
        <fullName evidence="1">Uncharacterized protein</fullName>
    </submittedName>
</protein>
<evidence type="ECO:0000313" key="1">
    <source>
        <dbReference type="EMBL" id="TDO21301.1"/>
    </source>
</evidence>
<dbReference type="Proteomes" id="UP000295499">
    <property type="component" value="Unassembled WGS sequence"/>
</dbReference>
<organism evidence="1 2">
    <name type="scientific">Pedobacter duraquae</name>
    <dbReference type="NCBI Taxonomy" id="425511"/>
    <lineage>
        <taxon>Bacteria</taxon>
        <taxon>Pseudomonadati</taxon>
        <taxon>Bacteroidota</taxon>
        <taxon>Sphingobacteriia</taxon>
        <taxon>Sphingobacteriales</taxon>
        <taxon>Sphingobacteriaceae</taxon>
        <taxon>Pedobacter</taxon>
    </lineage>
</organism>
<gene>
    <name evidence="1" type="ORF">CLV32_2405</name>
</gene>
<name>A0A4R6IHB9_9SPHI</name>
<dbReference type="AlphaFoldDB" id="A0A4R6IHB9"/>
<proteinExistence type="predicted"/>
<reference evidence="1 2" key="1">
    <citation type="submission" date="2019-03" db="EMBL/GenBank/DDBJ databases">
        <title>Genomic Encyclopedia of Archaeal and Bacterial Type Strains, Phase II (KMG-II): from individual species to whole genera.</title>
        <authorList>
            <person name="Goeker M."/>
        </authorList>
    </citation>
    <scope>NUCLEOTIDE SEQUENCE [LARGE SCALE GENOMIC DNA]</scope>
    <source>
        <strain evidence="1 2">DSM 19034</strain>
    </source>
</reference>
<dbReference type="RefSeq" id="WP_133555697.1">
    <property type="nucleotide sequence ID" value="NZ_SNWM01000003.1"/>
</dbReference>
<comment type="caution">
    <text evidence="1">The sequence shown here is derived from an EMBL/GenBank/DDBJ whole genome shotgun (WGS) entry which is preliminary data.</text>
</comment>
<evidence type="ECO:0000313" key="2">
    <source>
        <dbReference type="Proteomes" id="UP000295499"/>
    </source>
</evidence>
<keyword evidence="2" id="KW-1185">Reference proteome</keyword>
<dbReference type="EMBL" id="SNWM01000003">
    <property type="protein sequence ID" value="TDO21301.1"/>
    <property type="molecule type" value="Genomic_DNA"/>
</dbReference>
<accession>A0A4R6IHB9</accession>